<keyword evidence="1" id="KW-0233">DNA recombination</keyword>
<dbReference type="SUPFAM" id="SSF56349">
    <property type="entry name" value="DNA breaking-rejoining enzymes"/>
    <property type="match status" value="1"/>
</dbReference>
<dbReference type="EMBL" id="VSSQ01021069">
    <property type="protein sequence ID" value="MPM66413.1"/>
    <property type="molecule type" value="Genomic_DNA"/>
</dbReference>
<dbReference type="InterPro" id="IPR013762">
    <property type="entry name" value="Integrase-like_cat_sf"/>
</dbReference>
<dbReference type="GO" id="GO:0015074">
    <property type="term" value="P:DNA integration"/>
    <property type="evidence" value="ECO:0007669"/>
    <property type="project" value="InterPro"/>
</dbReference>
<comment type="caution">
    <text evidence="2">The sequence shown here is derived from an EMBL/GenBank/DDBJ whole genome shotgun (WGS) entry which is preliminary data.</text>
</comment>
<accession>A0A645BT48</accession>
<dbReference type="InterPro" id="IPR011010">
    <property type="entry name" value="DNA_brk_join_enz"/>
</dbReference>
<dbReference type="Gene3D" id="1.10.443.10">
    <property type="entry name" value="Intergrase catalytic core"/>
    <property type="match status" value="1"/>
</dbReference>
<protein>
    <recommendedName>
        <fullName evidence="3">Tyr recombinase domain-containing protein</fullName>
    </recommendedName>
</protein>
<dbReference type="AlphaFoldDB" id="A0A645BT48"/>
<proteinExistence type="predicted"/>
<dbReference type="GO" id="GO:0006310">
    <property type="term" value="P:DNA recombination"/>
    <property type="evidence" value="ECO:0007669"/>
    <property type="project" value="UniProtKB-KW"/>
</dbReference>
<organism evidence="2">
    <name type="scientific">bioreactor metagenome</name>
    <dbReference type="NCBI Taxonomy" id="1076179"/>
    <lineage>
        <taxon>unclassified sequences</taxon>
        <taxon>metagenomes</taxon>
        <taxon>ecological metagenomes</taxon>
    </lineage>
</organism>
<evidence type="ECO:0000313" key="2">
    <source>
        <dbReference type="EMBL" id="MPM66413.1"/>
    </source>
</evidence>
<evidence type="ECO:0000256" key="1">
    <source>
        <dbReference type="ARBA" id="ARBA00023172"/>
    </source>
</evidence>
<name>A0A645BT48_9ZZZZ</name>
<reference evidence="2" key="1">
    <citation type="submission" date="2019-08" db="EMBL/GenBank/DDBJ databases">
        <authorList>
            <person name="Kucharzyk K."/>
            <person name="Murdoch R.W."/>
            <person name="Higgins S."/>
            <person name="Loffler F."/>
        </authorList>
    </citation>
    <scope>NUCLEOTIDE SEQUENCE</scope>
</reference>
<evidence type="ECO:0008006" key="3">
    <source>
        <dbReference type="Google" id="ProtNLM"/>
    </source>
</evidence>
<sequence length="365" mass="42722">MNELIRLLNLFEEELIKKDTEGTEPKKHKKNLQNVYLYKIRDYFIKYINDVIQSSTYKDRVPLFFENVFNRQHIVDAAVFYVETNMPKGVEPNSYDRSESSVDEFIIAFNQFYELILSKEYKNPTIKSLTPFAKNLREEIVERVEQDDFVFIGKKSYPAIQEKEYNYIINYISESKHLSSKDKQVGIIFKLFLLLGISVEKISGLKKSYFNPEKRTLTIPLENADVANIHSISVELPYALAKEISNTLIENSLNSTEFLFATSEGNPIQSSYFSYLLKGIMKKYEHDTLCDKLVLKRFTSYGMAKYAICQMLGVSMMLPVIVQLTGRTMEFIESCRMESTREPEKRNHYINYKIRSTNTYFDLQN</sequence>
<gene>
    <name evidence="2" type="ORF">SDC9_113320</name>
</gene>
<dbReference type="GO" id="GO:0003677">
    <property type="term" value="F:DNA binding"/>
    <property type="evidence" value="ECO:0007669"/>
    <property type="project" value="InterPro"/>
</dbReference>